<dbReference type="Proteomes" id="UP000269945">
    <property type="component" value="Unassembled WGS sequence"/>
</dbReference>
<comment type="caution">
    <text evidence="2">The sequence shown here is derived from an EMBL/GenBank/DDBJ whole genome shotgun (WGS) entry which is preliminary data.</text>
</comment>
<protein>
    <submittedName>
        <fullName evidence="2">Uncharacterized protein</fullName>
    </submittedName>
</protein>
<dbReference type="EMBL" id="CYRY02009842">
    <property type="protein sequence ID" value="VCW78069.1"/>
    <property type="molecule type" value="Genomic_DNA"/>
</dbReference>
<feature type="region of interest" description="Disordered" evidence="1">
    <location>
        <begin position="49"/>
        <end position="75"/>
    </location>
</feature>
<reference evidence="2 3" key="1">
    <citation type="submission" date="2018-10" db="EMBL/GenBank/DDBJ databases">
        <authorList>
            <person name="Ekblom R."/>
            <person name="Jareborg N."/>
        </authorList>
    </citation>
    <scope>NUCLEOTIDE SEQUENCE [LARGE SCALE GENOMIC DNA]</scope>
    <source>
        <tissue evidence="2">Muscle</tissue>
    </source>
</reference>
<sequence>MVTVSYARGPRPESGATTREIPVGSVSELVLWGPRQAARALGKGVAGIPTQELGRPSRGTAGLLRRLSEGAAGGD</sequence>
<dbReference type="AlphaFoldDB" id="A0A9X9LPD6"/>
<proteinExistence type="predicted"/>
<organism evidence="2 3">
    <name type="scientific">Gulo gulo</name>
    <name type="common">Wolverine</name>
    <name type="synonym">Gluton</name>
    <dbReference type="NCBI Taxonomy" id="48420"/>
    <lineage>
        <taxon>Eukaryota</taxon>
        <taxon>Metazoa</taxon>
        <taxon>Chordata</taxon>
        <taxon>Craniata</taxon>
        <taxon>Vertebrata</taxon>
        <taxon>Euteleostomi</taxon>
        <taxon>Mammalia</taxon>
        <taxon>Eutheria</taxon>
        <taxon>Laurasiatheria</taxon>
        <taxon>Carnivora</taxon>
        <taxon>Caniformia</taxon>
        <taxon>Musteloidea</taxon>
        <taxon>Mustelidae</taxon>
        <taxon>Guloninae</taxon>
        <taxon>Gulo</taxon>
    </lineage>
</organism>
<gene>
    <name evidence="2" type="ORF">BN2614_LOCUS9</name>
</gene>
<accession>A0A9X9LPD6</accession>
<evidence type="ECO:0000313" key="2">
    <source>
        <dbReference type="EMBL" id="VCW78069.1"/>
    </source>
</evidence>
<keyword evidence="3" id="KW-1185">Reference proteome</keyword>
<evidence type="ECO:0000313" key="3">
    <source>
        <dbReference type="Proteomes" id="UP000269945"/>
    </source>
</evidence>
<evidence type="ECO:0000256" key="1">
    <source>
        <dbReference type="SAM" id="MobiDB-lite"/>
    </source>
</evidence>
<name>A0A9X9LPD6_GULGU</name>